<evidence type="ECO:0000313" key="2">
    <source>
        <dbReference type="Proteomes" id="UP000319383"/>
    </source>
</evidence>
<dbReference type="KEGG" id="sdyn:Mal52_23120"/>
<dbReference type="RefSeq" id="WP_145376125.1">
    <property type="nucleotide sequence ID" value="NZ_CAXBED010000153.1"/>
</dbReference>
<sequence>MRKAILGAAVAVLFVVSVGCVTPIYSSSPDRRARELIYTSENLRHIPNTWERFWFLDMPDHTTPYRTHGGVL</sequence>
<evidence type="ECO:0000313" key="1">
    <source>
        <dbReference type="EMBL" id="QDU43835.1"/>
    </source>
</evidence>
<proteinExistence type="predicted"/>
<dbReference type="PROSITE" id="PS51257">
    <property type="entry name" value="PROKAR_LIPOPROTEIN"/>
    <property type="match status" value="1"/>
</dbReference>
<reference evidence="1 2" key="1">
    <citation type="submission" date="2019-02" db="EMBL/GenBank/DDBJ databases">
        <title>Deep-cultivation of Planctomycetes and their phenomic and genomic characterization uncovers novel biology.</title>
        <authorList>
            <person name="Wiegand S."/>
            <person name="Jogler M."/>
            <person name="Boedeker C."/>
            <person name="Pinto D."/>
            <person name="Vollmers J."/>
            <person name="Rivas-Marin E."/>
            <person name="Kohn T."/>
            <person name="Peeters S.H."/>
            <person name="Heuer A."/>
            <person name="Rast P."/>
            <person name="Oberbeckmann S."/>
            <person name="Bunk B."/>
            <person name="Jeske O."/>
            <person name="Meyerdierks A."/>
            <person name="Storesund J.E."/>
            <person name="Kallscheuer N."/>
            <person name="Luecker S."/>
            <person name="Lage O.M."/>
            <person name="Pohl T."/>
            <person name="Merkel B.J."/>
            <person name="Hornburger P."/>
            <person name="Mueller R.-W."/>
            <person name="Bruemmer F."/>
            <person name="Labrenz M."/>
            <person name="Spormann A.M."/>
            <person name="Op den Camp H."/>
            <person name="Overmann J."/>
            <person name="Amann R."/>
            <person name="Jetten M.S.M."/>
            <person name="Mascher T."/>
            <person name="Medema M.H."/>
            <person name="Devos D.P."/>
            <person name="Kaster A.-K."/>
            <person name="Ovreas L."/>
            <person name="Rohde M."/>
            <person name="Galperin M.Y."/>
            <person name="Jogler C."/>
        </authorList>
    </citation>
    <scope>NUCLEOTIDE SEQUENCE [LARGE SCALE GENOMIC DNA]</scope>
    <source>
        <strain evidence="1 2">Mal52</strain>
    </source>
</reference>
<name>A0A517ZN00_9PLAN</name>
<organism evidence="1 2">
    <name type="scientific">Symmachiella dynata</name>
    <dbReference type="NCBI Taxonomy" id="2527995"/>
    <lineage>
        <taxon>Bacteria</taxon>
        <taxon>Pseudomonadati</taxon>
        <taxon>Planctomycetota</taxon>
        <taxon>Planctomycetia</taxon>
        <taxon>Planctomycetales</taxon>
        <taxon>Planctomycetaceae</taxon>
        <taxon>Symmachiella</taxon>
    </lineage>
</organism>
<dbReference type="EMBL" id="CP036276">
    <property type="protein sequence ID" value="QDU43835.1"/>
    <property type="molecule type" value="Genomic_DNA"/>
</dbReference>
<dbReference type="AlphaFoldDB" id="A0A517ZN00"/>
<gene>
    <name evidence="1" type="ORF">Mal52_23120</name>
</gene>
<dbReference type="Proteomes" id="UP000319383">
    <property type="component" value="Chromosome"/>
</dbReference>
<keyword evidence="2" id="KW-1185">Reference proteome</keyword>
<protein>
    <submittedName>
        <fullName evidence="1">Uncharacterized protein</fullName>
    </submittedName>
</protein>
<accession>A0A517ZN00</accession>
<dbReference type="OrthoDB" id="285838at2"/>